<dbReference type="InterPro" id="IPR017452">
    <property type="entry name" value="GPCR_Rhodpsn_7TM"/>
</dbReference>
<feature type="transmembrane region" description="Helical" evidence="9">
    <location>
        <begin position="65"/>
        <end position="84"/>
    </location>
</feature>
<dbReference type="AlphaFoldDB" id="A0A8C9XXH7"/>
<evidence type="ECO:0000259" key="10">
    <source>
        <dbReference type="PROSITE" id="PS50262"/>
    </source>
</evidence>
<evidence type="ECO:0000256" key="3">
    <source>
        <dbReference type="ARBA" id="ARBA00022692"/>
    </source>
</evidence>
<evidence type="ECO:0000313" key="12">
    <source>
        <dbReference type="Proteomes" id="UP000694568"/>
    </source>
</evidence>
<feature type="transmembrane region" description="Helical" evidence="9">
    <location>
        <begin position="104"/>
        <end position="123"/>
    </location>
</feature>
<keyword evidence="12" id="KW-1185">Reference proteome</keyword>
<reference evidence="11" key="1">
    <citation type="submission" date="2025-08" db="UniProtKB">
        <authorList>
            <consortium name="Ensembl"/>
        </authorList>
    </citation>
    <scope>IDENTIFICATION</scope>
</reference>
<keyword evidence="2" id="KW-1003">Cell membrane</keyword>
<keyword evidence="6 9" id="KW-0472">Membrane</keyword>
<comment type="subcellular location">
    <subcellularLocation>
        <location evidence="1">Cell membrane</location>
        <topology evidence="1">Multi-pass membrane protein</topology>
    </subcellularLocation>
</comment>
<dbReference type="GO" id="GO:0005886">
    <property type="term" value="C:plasma membrane"/>
    <property type="evidence" value="ECO:0007669"/>
    <property type="project" value="UniProtKB-SubCell"/>
</dbReference>
<dbReference type="Proteomes" id="UP000694568">
    <property type="component" value="Unplaced"/>
</dbReference>
<evidence type="ECO:0000256" key="7">
    <source>
        <dbReference type="ARBA" id="ARBA00023170"/>
    </source>
</evidence>
<proteinExistence type="predicted"/>
<dbReference type="PANTHER" id="PTHR24248">
    <property type="entry name" value="ADRENERGIC RECEPTOR-RELATED G-PROTEIN COUPLED RECEPTOR"/>
    <property type="match status" value="1"/>
</dbReference>
<dbReference type="PROSITE" id="PS50262">
    <property type="entry name" value="G_PROTEIN_RECEP_F1_2"/>
    <property type="match status" value="1"/>
</dbReference>
<evidence type="ECO:0000256" key="9">
    <source>
        <dbReference type="SAM" id="Phobius"/>
    </source>
</evidence>
<evidence type="ECO:0000256" key="6">
    <source>
        <dbReference type="ARBA" id="ARBA00023136"/>
    </source>
</evidence>
<feature type="transmembrane region" description="Helical" evidence="9">
    <location>
        <begin position="144"/>
        <end position="160"/>
    </location>
</feature>
<sequence length="331" mass="37107">MLGTNISDNHSLTNDDSDSALFHSTTVKVYVLFLLLPVPIFAIMGNLVIMAAVAHFRSLQTPTNAFVVSLAVTDFLVAVLVMPFSLGHSVDSWHFRRFFCRAHFLLDITFCTCSIFNLSCVALDRNNKQCATRCTILPECLPDVWPYCCCSAGFCLWSSPPFASTSTCLAMFYVPNAFATSAISFFIPMGFMLFAYGKIFKAAQRQARWIHAIAHQTGYSLKKERKAAKTLGLIIGVFLFCWLPFFCVTVVHSLKGYSVSPLVLEASMWLEYANSSLNPFLYALFNMNYRHVFAAMLDCGILRRPLRAIASYSSVPPMEAVQQQRPTYPDF</sequence>
<feature type="domain" description="G-protein coupled receptors family 1 profile" evidence="10">
    <location>
        <begin position="45"/>
        <end position="282"/>
    </location>
</feature>
<accession>A0A8C9XXH7</accession>
<name>A0A8C9XXH7_SANLU</name>
<evidence type="ECO:0000256" key="5">
    <source>
        <dbReference type="ARBA" id="ARBA00023040"/>
    </source>
</evidence>
<dbReference type="Pfam" id="PF00001">
    <property type="entry name" value="7tm_1"/>
    <property type="match status" value="1"/>
</dbReference>
<dbReference type="GO" id="GO:0004993">
    <property type="term" value="F:G protein-coupled serotonin receptor activity"/>
    <property type="evidence" value="ECO:0007669"/>
    <property type="project" value="UniProtKB-ARBA"/>
</dbReference>
<dbReference type="PRINTS" id="PR00237">
    <property type="entry name" value="GPCRRHODOPSN"/>
</dbReference>
<dbReference type="GO" id="GO:0071880">
    <property type="term" value="P:adenylate cyclase-activating adrenergic receptor signaling pathway"/>
    <property type="evidence" value="ECO:0007669"/>
    <property type="project" value="TreeGrafter"/>
</dbReference>
<dbReference type="SUPFAM" id="SSF81321">
    <property type="entry name" value="Family A G protein-coupled receptor-like"/>
    <property type="match status" value="1"/>
</dbReference>
<feature type="transmembrane region" description="Helical" evidence="9">
    <location>
        <begin position="231"/>
        <end position="254"/>
    </location>
</feature>
<dbReference type="InterPro" id="IPR000276">
    <property type="entry name" value="GPCR_Rhodpsn"/>
</dbReference>
<keyword evidence="7" id="KW-0675">Receptor</keyword>
<organism evidence="11 12">
    <name type="scientific">Sander lucioperca</name>
    <name type="common">Pike-perch</name>
    <name type="synonym">Perca lucioperca</name>
    <dbReference type="NCBI Taxonomy" id="283035"/>
    <lineage>
        <taxon>Eukaryota</taxon>
        <taxon>Metazoa</taxon>
        <taxon>Chordata</taxon>
        <taxon>Craniata</taxon>
        <taxon>Vertebrata</taxon>
        <taxon>Euteleostomi</taxon>
        <taxon>Actinopterygii</taxon>
        <taxon>Neopterygii</taxon>
        <taxon>Teleostei</taxon>
        <taxon>Neoteleostei</taxon>
        <taxon>Acanthomorphata</taxon>
        <taxon>Eupercaria</taxon>
        <taxon>Perciformes</taxon>
        <taxon>Percoidei</taxon>
        <taxon>Percidae</taxon>
        <taxon>Luciopercinae</taxon>
        <taxon>Sander</taxon>
    </lineage>
</organism>
<feature type="transmembrane region" description="Helical" evidence="9">
    <location>
        <begin position="266"/>
        <end position="285"/>
    </location>
</feature>
<dbReference type="SMART" id="SM01381">
    <property type="entry name" value="7TM_GPCR_Srsx"/>
    <property type="match status" value="1"/>
</dbReference>
<dbReference type="GO" id="GO:0043410">
    <property type="term" value="P:positive regulation of MAPK cascade"/>
    <property type="evidence" value="ECO:0007669"/>
    <property type="project" value="TreeGrafter"/>
</dbReference>
<feature type="transmembrane region" description="Helical" evidence="9">
    <location>
        <begin position="29"/>
        <end position="53"/>
    </location>
</feature>
<evidence type="ECO:0000256" key="8">
    <source>
        <dbReference type="ARBA" id="ARBA00023224"/>
    </source>
</evidence>
<evidence type="ECO:0000313" key="11">
    <source>
        <dbReference type="Ensembl" id="ENSSLUP00000015541.1"/>
    </source>
</evidence>
<reference evidence="11" key="2">
    <citation type="submission" date="2025-09" db="UniProtKB">
        <authorList>
            <consortium name="Ensembl"/>
        </authorList>
    </citation>
    <scope>IDENTIFICATION</scope>
</reference>
<feature type="transmembrane region" description="Helical" evidence="9">
    <location>
        <begin position="172"/>
        <end position="196"/>
    </location>
</feature>
<keyword evidence="8" id="KW-0807">Transducer</keyword>
<evidence type="ECO:0000256" key="2">
    <source>
        <dbReference type="ARBA" id="ARBA00022475"/>
    </source>
</evidence>
<dbReference type="Gene3D" id="1.20.1070.10">
    <property type="entry name" value="Rhodopsin 7-helix transmembrane proteins"/>
    <property type="match status" value="1"/>
</dbReference>
<dbReference type="GeneTree" id="ENSGT00950000182934"/>
<evidence type="ECO:0000256" key="4">
    <source>
        <dbReference type="ARBA" id="ARBA00022989"/>
    </source>
</evidence>
<keyword evidence="3 9" id="KW-0812">Transmembrane</keyword>
<keyword evidence="4 9" id="KW-1133">Transmembrane helix</keyword>
<dbReference type="Ensembl" id="ENSSLUT00000016037.1">
    <property type="protein sequence ID" value="ENSSLUP00000015541.1"/>
    <property type="gene ID" value="ENSSLUG00000007302.1"/>
</dbReference>
<protein>
    <recommendedName>
        <fullName evidence="10">G-protein coupled receptors family 1 profile domain-containing protein</fullName>
    </recommendedName>
</protein>
<keyword evidence="5" id="KW-0297">G-protein coupled receptor</keyword>
<evidence type="ECO:0000256" key="1">
    <source>
        <dbReference type="ARBA" id="ARBA00004651"/>
    </source>
</evidence>